<reference evidence="2" key="1">
    <citation type="submission" date="2021-05" db="EMBL/GenBank/DDBJ databases">
        <authorList>
            <person name="Alioto T."/>
            <person name="Alioto T."/>
            <person name="Gomez Garrido J."/>
        </authorList>
    </citation>
    <scope>NUCLEOTIDE SEQUENCE</scope>
</reference>
<feature type="region of interest" description="Disordered" evidence="1">
    <location>
        <begin position="80"/>
        <end position="107"/>
    </location>
</feature>
<evidence type="ECO:0000256" key="1">
    <source>
        <dbReference type="SAM" id="MobiDB-lite"/>
    </source>
</evidence>
<evidence type="ECO:0000313" key="2">
    <source>
        <dbReference type="EMBL" id="CAG6743004.1"/>
    </source>
</evidence>
<organism evidence="2">
    <name type="scientific">Cacopsylla melanoneura</name>
    <dbReference type="NCBI Taxonomy" id="428564"/>
    <lineage>
        <taxon>Eukaryota</taxon>
        <taxon>Metazoa</taxon>
        <taxon>Ecdysozoa</taxon>
        <taxon>Arthropoda</taxon>
        <taxon>Hexapoda</taxon>
        <taxon>Insecta</taxon>
        <taxon>Pterygota</taxon>
        <taxon>Neoptera</taxon>
        <taxon>Paraneoptera</taxon>
        <taxon>Hemiptera</taxon>
        <taxon>Sternorrhyncha</taxon>
        <taxon>Psylloidea</taxon>
        <taxon>Psyllidae</taxon>
        <taxon>Psyllinae</taxon>
        <taxon>Cacopsylla</taxon>
    </lineage>
</organism>
<sequence>MMMISSGTIRCSASFKWIKSVPRTMDTCYPSVQSTIIIPLFSDQISPEDYEHVLSLSSSKARKKLLYSLFRKLKRDQAAKAEAEANQGMESLGGNNQNEAEEEEEED</sequence>
<accession>A0A8D8Z9P2</accession>
<dbReference type="AlphaFoldDB" id="A0A8D8Z9P2"/>
<dbReference type="EMBL" id="HBUF01442116">
    <property type="protein sequence ID" value="CAG6743004.1"/>
    <property type="molecule type" value="Transcribed_RNA"/>
</dbReference>
<protein>
    <submittedName>
        <fullName evidence="2">Uncharacterized protein</fullName>
    </submittedName>
</protein>
<proteinExistence type="predicted"/>
<name>A0A8D8Z9P2_9HEMI</name>